<keyword evidence="2" id="KW-1133">Transmembrane helix</keyword>
<keyword evidence="4" id="KW-1185">Reference proteome</keyword>
<evidence type="ECO:0000313" key="3">
    <source>
        <dbReference type="EMBL" id="KAK8757901.1"/>
    </source>
</evidence>
<feature type="region of interest" description="Disordered" evidence="1">
    <location>
        <begin position="25"/>
        <end position="60"/>
    </location>
</feature>
<dbReference type="AlphaFoldDB" id="A0AAQ4D611"/>
<gene>
    <name evidence="3" type="ORF">V5799_004467</name>
</gene>
<organism evidence="3 4">
    <name type="scientific">Amblyomma americanum</name>
    <name type="common">Lone star tick</name>
    <dbReference type="NCBI Taxonomy" id="6943"/>
    <lineage>
        <taxon>Eukaryota</taxon>
        <taxon>Metazoa</taxon>
        <taxon>Ecdysozoa</taxon>
        <taxon>Arthropoda</taxon>
        <taxon>Chelicerata</taxon>
        <taxon>Arachnida</taxon>
        <taxon>Acari</taxon>
        <taxon>Parasitiformes</taxon>
        <taxon>Ixodida</taxon>
        <taxon>Ixodoidea</taxon>
        <taxon>Ixodidae</taxon>
        <taxon>Amblyomminae</taxon>
        <taxon>Amblyomma</taxon>
    </lineage>
</organism>
<name>A0AAQ4D611_AMBAM</name>
<protein>
    <submittedName>
        <fullName evidence="3">Uncharacterized protein</fullName>
    </submittedName>
</protein>
<feature type="transmembrane region" description="Helical" evidence="2">
    <location>
        <begin position="63"/>
        <end position="83"/>
    </location>
</feature>
<comment type="caution">
    <text evidence="3">The sequence shown here is derived from an EMBL/GenBank/DDBJ whole genome shotgun (WGS) entry which is preliminary data.</text>
</comment>
<evidence type="ECO:0000256" key="1">
    <source>
        <dbReference type="SAM" id="MobiDB-lite"/>
    </source>
</evidence>
<evidence type="ECO:0000256" key="2">
    <source>
        <dbReference type="SAM" id="Phobius"/>
    </source>
</evidence>
<keyword evidence="2" id="KW-0812">Transmembrane</keyword>
<proteinExistence type="predicted"/>
<dbReference type="Proteomes" id="UP001321473">
    <property type="component" value="Unassembled WGS sequence"/>
</dbReference>
<accession>A0AAQ4D611</accession>
<reference evidence="3 4" key="1">
    <citation type="journal article" date="2023" name="Arcadia Sci">
        <title>De novo assembly of a long-read Amblyomma americanum tick genome.</title>
        <authorList>
            <person name="Chou S."/>
            <person name="Poskanzer K.E."/>
            <person name="Rollins M."/>
            <person name="Thuy-Boun P.S."/>
        </authorList>
    </citation>
    <scope>NUCLEOTIDE SEQUENCE [LARGE SCALE GENOMIC DNA]</scope>
    <source>
        <strain evidence="3">F_SG_1</strain>
        <tissue evidence="3">Salivary glands</tissue>
    </source>
</reference>
<evidence type="ECO:0000313" key="4">
    <source>
        <dbReference type="Proteomes" id="UP001321473"/>
    </source>
</evidence>
<sequence length="173" mass="18696">MQPSCACVDRTANFTDDALTETGDYFTAREDMGTSQPSGAAPLKQDAVEDPEEDSPGDGKDRLPLVLMCVVVVLLVAFLLIFLTTARRDRDAPFPIRRAAVTRAEGQDTGTDGDLNPLSAFVTTKQDQDTTLETLSTTRHHLRPSFTVTYEIATSTPDVDVLSNGTDLNTTVA</sequence>
<dbReference type="EMBL" id="JARKHS020034696">
    <property type="protein sequence ID" value="KAK8757901.1"/>
    <property type="molecule type" value="Genomic_DNA"/>
</dbReference>
<keyword evidence="2" id="KW-0472">Membrane</keyword>